<proteinExistence type="predicted"/>
<protein>
    <submittedName>
        <fullName evidence="1">Uncharacterized protein</fullName>
    </submittedName>
</protein>
<reference evidence="1 2" key="1">
    <citation type="submission" date="2016-10" db="EMBL/GenBank/DDBJ databases">
        <title>The genome sequence of Colletotrichum fioriniae PJ7.</title>
        <authorList>
            <person name="Baroncelli R."/>
        </authorList>
    </citation>
    <scope>NUCLEOTIDE SEQUENCE [LARGE SCALE GENOMIC DNA]</scope>
    <source>
        <strain evidence="1 2">IMI 309622</strain>
    </source>
</reference>
<accession>A0AAI9YET3</accession>
<dbReference type="EMBL" id="MOOE01000035">
    <property type="protein sequence ID" value="KAK1504330.1"/>
    <property type="molecule type" value="Genomic_DNA"/>
</dbReference>
<gene>
    <name evidence="1" type="ORF">CCOS01_16923</name>
</gene>
<keyword evidence="2" id="KW-1185">Reference proteome</keyword>
<evidence type="ECO:0000313" key="1">
    <source>
        <dbReference type="EMBL" id="KAK1504330.1"/>
    </source>
</evidence>
<name>A0AAI9YET3_9PEZI</name>
<feature type="non-terminal residue" evidence="1">
    <location>
        <position position="1"/>
    </location>
</feature>
<dbReference type="Proteomes" id="UP001240678">
    <property type="component" value="Unassembled WGS sequence"/>
</dbReference>
<sequence length="28" mass="3415">LKFIYNTIFSCINNKKLKSFRFSLVNIY</sequence>
<evidence type="ECO:0000313" key="2">
    <source>
        <dbReference type="Proteomes" id="UP001240678"/>
    </source>
</evidence>
<dbReference type="AlphaFoldDB" id="A0AAI9YET3"/>
<organism evidence="1 2">
    <name type="scientific">Colletotrichum costaricense</name>
    <dbReference type="NCBI Taxonomy" id="1209916"/>
    <lineage>
        <taxon>Eukaryota</taxon>
        <taxon>Fungi</taxon>
        <taxon>Dikarya</taxon>
        <taxon>Ascomycota</taxon>
        <taxon>Pezizomycotina</taxon>
        <taxon>Sordariomycetes</taxon>
        <taxon>Hypocreomycetidae</taxon>
        <taxon>Glomerellales</taxon>
        <taxon>Glomerellaceae</taxon>
        <taxon>Colletotrichum</taxon>
        <taxon>Colletotrichum acutatum species complex</taxon>
    </lineage>
</organism>
<comment type="caution">
    <text evidence="1">The sequence shown here is derived from an EMBL/GenBank/DDBJ whole genome shotgun (WGS) entry which is preliminary data.</text>
</comment>